<feature type="chain" id="PRO_5014154624" evidence="1">
    <location>
        <begin position="25"/>
        <end position="261"/>
    </location>
</feature>
<organism evidence="2 3">
    <name type="scientific">Tenacibaculum finnmarkense genomovar ulcerans</name>
    <dbReference type="NCBI Taxonomy" id="2781388"/>
    <lineage>
        <taxon>Bacteria</taxon>
        <taxon>Pseudomonadati</taxon>
        <taxon>Bacteroidota</taxon>
        <taxon>Flavobacteriia</taxon>
        <taxon>Flavobacteriales</taxon>
        <taxon>Flavobacteriaceae</taxon>
        <taxon>Tenacibaculum</taxon>
        <taxon>Tenacibaculum finnmarkense</taxon>
    </lineage>
</organism>
<dbReference type="PROSITE" id="PS51257">
    <property type="entry name" value="PROKAR_LIPOPROTEIN"/>
    <property type="match status" value="1"/>
</dbReference>
<feature type="signal peptide" evidence="1">
    <location>
        <begin position="1"/>
        <end position="24"/>
    </location>
</feature>
<protein>
    <submittedName>
        <fullName evidence="2">Probable lipoprotein</fullName>
    </submittedName>
</protein>
<reference evidence="2 3" key="1">
    <citation type="submission" date="2017-11" db="EMBL/GenBank/DDBJ databases">
        <authorList>
            <person name="Duchaud E."/>
        </authorList>
    </citation>
    <scope>NUCLEOTIDE SEQUENCE [LARGE SCALE GENOMIC DNA]</scope>
    <source>
        <strain evidence="2 3">TNO010</strain>
    </source>
</reference>
<dbReference type="EMBL" id="OENE01000015">
    <property type="protein sequence ID" value="SOU88863.1"/>
    <property type="molecule type" value="Genomic_DNA"/>
</dbReference>
<keyword evidence="1" id="KW-0732">Signal</keyword>
<gene>
    <name evidence="2" type="ORF">TNO010_220307</name>
</gene>
<sequence length="261" mass="28438">MKKLKSVFAIGLLVGLMTACTSSATDDFKEANELAKRKTLKTITAINQANSKESASSSFTYDVNNKLVNVSATEGSEAASVSYLNDGSVIKAGDGNGNSENFAIQNLYKAPYNVYETGDVLEYDANKNPSKIAFRDMVYNYETGEYIMETQTAELTYDTNPNLYFGTLESAGLIEILDGVSLDFGINTQASEVLKARALLPTNNVTKIVYKDADQNIVGTLNIEYTYDADGYPVKGTGVATSNNKNENNEPIRVDVVYSYN</sequence>
<proteinExistence type="predicted"/>
<evidence type="ECO:0000313" key="2">
    <source>
        <dbReference type="EMBL" id="SOU88863.1"/>
    </source>
</evidence>
<dbReference type="Proteomes" id="UP000490060">
    <property type="component" value="Unassembled WGS sequence"/>
</dbReference>
<dbReference type="RefSeq" id="WP_172505375.1">
    <property type="nucleotide sequence ID" value="NZ_JAJHTM010000001.1"/>
</dbReference>
<evidence type="ECO:0000313" key="3">
    <source>
        <dbReference type="Proteomes" id="UP000490060"/>
    </source>
</evidence>
<accession>A0A2I2M8J2</accession>
<keyword evidence="2" id="KW-0449">Lipoprotein</keyword>
<evidence type="ECO:0000256" key="1">
    <source>
        <dbReference type="SAM" id="SignalP"/>
    </source>
</evidence>
<name>A0A2I2M8J2_9FLAO</name>
<dbReference type="AlphaFoldDB" id="A0A2I2M8J2"/>